<comment type="caution">
    <text evidence="3">The sequence shown here is derived from an EMBL/GenBank/DDBJ whole genome shotgun (WGS) entry which is preliminary data.</text>
</comment>
<name>A0A9P4IWR8_9PEZI</name>
<protein>
    <recommendedName>
        <fullName evidence="2">SprT-like domain-containing protein</fullName>
    </recommendedName>
</protein>
<dbReference type="SMART" id="SM00731">
    <property type="entry name" value="SprT"/>
    <property type="match status" value="1"/>
</dbReference>
<dbReference type="Proteomes" id="UP000799439">
    <property type="component" value="Unassembled WGS sequence"/>
</dbReference>
<accession>A0A9P4IWR8</accession>
<gene>
    <name evidence="3" type="ORF">K461DRAFT_214221</name>
</gene>
<dbReference type="GO" id="GO:0006950">
    <property type="term" value="P:response to stress"/>
    <property type="evidence" value="ECO:0007669"/>
    <property type="project" value="UniProtKB-ARBA"/>
</dbReference>
<organism evidence="3 4">
    <name type="scientific">Myriangium duriaei CBS 260.36</name>
    <dbReference type="NCBI Taxonomy" id="1168546"/>
    <lineage>
        <taxon>Eukaryota</taxon>
        <taxon>Fungi</taxon>
        <taxon>Dikarya</taxon>
        <taxon>Ascomycota</taxon>
        <taxon>Pezizomycotina</taxon>
        <taxon>Dothideomycetes</taxon>
        <taxon>Dothideomycetidae</taxon>
        <taxon>Myriangiales</taxon>
        <taxon>Myriangiaceae</taxon>
        <taxon>Myriangium</taxon>
    </lineage>
</organism>
<sequence length="264" mass="28609">PPLSPSKSRLQSPSKRPARPATPPGRPSLDAFWDAGHINAWNEAYSPTKPIRSPTKLPPASPSKPPTSPRKSKSEIAAQRDFDTRKISLASSFLTELDNKICSGAISTATASTGGVKLIWSSTLNTTAGRATWKRTTLSSSSSSSSSSSGKEIQQHATIELAAKILTTEERLRNTLAHEFCHLATYIVSGVTTRPHGREFKAWGRKCGEVFGALGVEVTTRHSYEVEWRYVWACVGPKEEEEGGCGTTYGRHSKSLDPGRVRCG</sequence>
<reference evidence="3" key="1">
    <citation type="journal article" date="2020" name="Stud. Mycol.">
        <title>101 Dothideomycetes genomes: a test case for predicting lifestyles and emergence of pathogens.</title>
        <authorList>
            <person name="Haridas S."/>
            <person name="Albert R."/>
            <person name="Binder M."/>
            <person name="Bloem J."/>
            <person name="Labutti K."/>
            <person name="Salamov A."/>
            <person name="Andreopoulos B."/>
            <person name="Baker S."/>
            <person name="Barry K."/>
            <person name="Bills G."/>
            <person name="Bluhm B."/>
            <person name="Cannon C."/>
            <person name="Castanera R."/>
            <person name="Culley D."/>
            <person name="Daum C."/>
            <person name="Ezra D."/>
            <person name="Gonzalez J."/>
            <person name="Henrissat B."/>
            <person name="Kuo A."/>
            <person name="Liang C."/>
            <person name="Lipzen A."/>
            <person name="Lutzoni F."/>
            <person name="Magnuson J."/>
            <person name="Mondo S."/>
            <person name="Nolan M."/>
            <person name="Ohm R."/>
            <person name="Pangilinan J."/>
            <person name="Park H.-J."/>
            <person name="Ramirez L."/>
            <person name="Alfaro M."/>
            <person name="Sun H."/>
            <person name="Tritt A."/>
            <person name="Yoshinaga Y."/>
            <person name="Zwiers L.-H."/>
            <person name="Turgeon B."/>
            <person name="Goodwin S."/>
            <person name="Spatafora J."/>
            <person name="Crous P."/>
            <person name="Grigoriev I."/>
        </authorList>
    </citation>
    <scope>NUCLEOTIDE SEQUENCE</scope>
    <source>
        <strain evidence="3">CBS 260.36</strain>
    </source>
</reference>
<feature type="region of interest" description="Disordered" evidence="1">
    <location>
        <begin position="1"/>
        <end position="32"/>
    </location>
</feature>
<dbReference type="EMBL" id="ML996090">
    <property type="protein sequence ID" value="KAF2149900.1"/>
    <property type="molecule type" value="Genomic_DNA"/>
</dbReference>
<feature type="compositionally biased region" description="Pro residues" evidence="1">
    <location>
        <begin position="56"/>
        <end position="68"/>
    </location>
</feature>
<feature type="region of interest" description="Disordered" evidence="1">
    <location>
        <begin position="44"/>
        <end position="80"/>
    </location>
</feature>
<evidence type="ECO:0000259" key="2">
    <source>
        <dbReference type="SMART" id="SM00731"/>
    </source>
</evidence>
<dbReference type="AlphaFoldDB" id="A0A9P4IWR8"/>
<feature type="non-terminal residue" evidence="3">
    <location>
        <position position="264"/>
    </location>
</feature>
<dbReference type="OrthoDB" id="20772at2759"/>
<evidence type="ECO:0000256" key="1">
    <source>
        <dbReference type="SAM" id="MobiDB-lite"/>
    </source>
</evidence>
<dbReference type="GO" id="GO:0005634">
    <property type="term" value="C:nucleus"/>
    <property type="evidence" value="ECO:0007669"/>
    <property type="project" value="TreeGrafter"/>
</dbReference>
<feature type="domain" description="SprT-like" evidence="2">
    <location>
        <begin position="95"/>
        <end position="263"/>
    </location>
</feature>
<dbReference type="InterPro" id="IPR006640">
    <property type="entry name" value="SprT-like_domain"/>
</dbReference>
<dbReference type="Pfam" id="PF10263">
    <property type="entry name" value="SprT-like"/>
    <property type="match status" value="1"/>
</dbReference>
<dbReference type="PANTHER" id="PTHR23099">
    <property type="entry name" value="TRANSCRIPTIONAL REGULATOR"/>
    <property type="match status" value="1"/>
</dbReference>
<dbReference type="PANTHER" id="PTHR23099:SF0">
    <property type="entry name" value="GERM CELL NUCLEAR ACIDIC PROTEIN"/>
    <property type="match status" value="1"/>
</dbReference>
<evidence type="ECO:0000313" key="3">
    <source>
        <dbReference type="EMBL" id="KAF2149900.1"/>
    </source>
</evidence>
<feature type="non-terminal residue" evidence="3">
    <location>
        <position position="1"/>
    </location>
</feature>
<keyword evidence="4" id="KW-1185">Reference proteome</keyword>
<proteinExistence type="predicted"/>
<feature type="compositionally biased region" description="Polar residues" evidence="1">
    <location>
        <begin position="1"/>
        <end position="14"/>
    </location>
</feature>
<evidence type="ECO:0000313" key="4">
    <source>
        <dbReference type="Proteomes" id="UP000799439"/>
    </source>
</evidence>